<evidence type="ECO:0000256" key="12">
    <source>
        <dbReference type="ARBA" id="ARBA00023172"/>
    </source>
</evidence>
<evidence type="ECO:0000256" key="5">
    <source>
        <dbReference type="ARBA" id="ARBA00022741"/>
    </source>
</evidence>
<evidence type="ECO:0000256" key="2">
    <source>
        <dbReference type="ARBA" id="ARBA00001947"/>
    </source>
</evidence>
<dbReference type="SUPFAM" id="SSF47819">
    <property type="entry name" value="HRDC-like"/>
    <property type="match status" value="1"/>
</dbReference>
<comment type="similarity">
    <text evidence="3">Belongs to the helicase family. RecQ subfamily.</text>
</comment>
<dbReference type="GO" id="GO:0030894">
    <property type="term" value="C:replisome"/>
    <property type="evidence" value="ECO:0007669"/>
    <property type="project" value="TreeGrafter"/>
</dbReference>
<dbReference type="GO" id="GO:0043138">
    <property type="term" value="F:3'-5' DNA helicase activity"/>
    <property type="evidence" value="ECO:0007669"/>
    <property type="project" value="UniProtKB-EC"/>
</dbReference>
<evidence type="ECO:0000313" key="20">
    <source>
        <dbReference type="EMBL" id="OGH59341.1"/>
    </source>
</evidence>
<feature type="domain" description="Helicase C-terminal" evidence="19">
    <location>
        <begin position="211"/>
        <end position="363"/>
    </location>
</feature>
<dbReference type="GO" id="GO:0046872">
    <property type="term" value="F:metal ion binding"/>
    <property type="evidence" value="ECO:0007669"/>
    <property type="project" value="UniProtKB-KW"/>
</dbReference>
<reference evidence="20 21" key="1">
    <citation type="journal article" date="2016" name="Nat. Commun.">
        <title>Thousands of microbial genomes shed light on interconnected biogeochemical processes in an aquifer system.</title>
        <authorList>
            <person name="Anantharaman K."/>
            <person name="Brown C.T."/>
            <person name="Hug L.A."/>
            <person name="Sharon I."/>
            <person name="Castelle C.J."/>
            <person name="Probst A.J."/>
            <person name="Thomas B.C."/>
            <person name="Singh A."/>
            <person name="Wilkins M.J."/>
            <person name="Karaoz U."/>
            <person name="Brodie E.L."/>
            <person name="Williams K.H."/>
            <person name="Hubbard S.S."/>
            <person name="Banfield J.F."/>
        </authorList>
    </citation>
    <scope>NUCLEOTIDE SEQUENCE [LARGE SCALE GENOMIC DNA]</scope>
</reference>
<keyword evidence="12" id="KW-0233">DNA recombination</keyword>
<keyword evidence="9" id="KW-0862">Zinc</keyword>
<dbReference type="InterPro" id="IPR011545">
    <property type="entry name" value="DEAD/DEAH_box_helicase_dom"/>
</dbReference>
<dbReference type="Pfam" id="PF00570">
    <property type="entry name" value="HRDC"/>
    <property type="match status" value="1"/>
</dbReference>
<evidence type="ECO:0000256" key="9">
    <source>
        <dbReference type="ARBA" id="ARBA00022833"/>
    </source>
</evidence>
<feature type="domain" description="HRDC" evidence="17">
    <location>
        <begin position="517"/>
        <end position="597"/>
    </location>
</feature>
<dbReference type="PROSITE" id="PS50967">
    <property type="entry name" value="HRDC"/>
    <property type="match status" value="1"/>
</dbReference>
<evidence type="ECO:0000256" key="16">
    <source>
        <dbReference type="NCBIfam" id="TIGR01389"/>
    </source>
</evidence>
<keyword evidence="4" id="KW-0479">Metal-binding</keyword>
<dbReference type="InterPro" id="IPR004589">
    <property type="entry name" value="DNA_helicase_ATP-dep_RecQ"/>
</dbReference>
<keyword evidence="7" id="KW-0378">Hydrolase</keyword>
<dbReference type="SMART" id="SM00487">
    <property type="entry name" value="DEXDc"/>
    <property type="match status" value="1"/>
</dbReference>
<keyword evidence="6" id="KW-0227">DNA damage</keyword>
<evidence type="ECO:0000256" key="4">
    <source>
        <dbReference type="ARBA" id="ARBA00022723"/>
    </source>
</evidence>
<dbReference type="GO" id="GO:0005524">
    <property type="term" value="F:ATP binding"/>
    <property type="evidence" value="ECO:0007669"/>
    <property type="project" value="UniProtKB-KW"/>
</dbReference>
<dbReference type="Gene3D" id="1.10.150.80">
    <property type="entry name" value="HRDC domain"/>
    <property type="match status" value="1"/>
</dbReference>
<dbReference type="InterPro" id="IPR036388">
    <property type="entry name" value="WH-like_DNA-bd_sf"/>
</dbReference>
<dbReference type="InterPro" id="IPR014001">
    <property type="entry name" value="Helicase_ATP-bd"/>
</dbReference>
<evidence type="ECO:0000256" key="11">
    <source>
        <dbReference type="ARBA" id="ARBA00023125"/>
    </source>
</evidence>
<gene>
    <name evidence="20" type="ORF">A2725_00725</name>
</gene>
<dbReference type="PANTHER" id="PTHR13710:SF105">
    <property type="entry name" value="ATP-DEPENDENT DNA HELICASE Q1"/>
    <property type="match status" value="1"/>
</dbReference>
<evidence type="ECO:0000256" key="15">
    <source>
        <dbReference type="ARBA" id="ARBA00034617"/>
    </source>
</evidence>
<keyword evidence="11" id="KW-0238">DNA-binding</keyword>
<evidence type="ECO:0000256" key="13">
    <source>
        <dbReference type="ARBA" id="ARBA00023204"/>
    </source>
</evidence>
<dbReference type="InterPro" id="IPR044876">
    <property type="entry name" value="HRDC_dom_sf"/>
</dbReference>
<proteinExistence type="inferred from homology"/>
<keyword evidence="5" id="KW-0547">Nucleotide-binding</keyword>
<dbReference type="Pfam" id="PF14493">
    <property type="entry name" value="HTH_40"/>
    <property type="match status" value="1"/>
</dbReference>
<comment type="catalytic activity">
    <reaction evidence="15">
        <text>Couples ATP hydrolysis with the unwinding of duplex DNA by translocating in the 3'-5' direction.</text>
        <dbReference type="EC" id="5.6.2.4"/>
    </reaction>
</comment>
<dbReference type="InterPro" id="IPR010997">
    <property type="entry name" value="HRDC-like_sf"/>
</dbReference>
<dbReference type="Pfam" id="PF09382">
    <property type="entry name" value="RQC"/>
    <property type="match status" value="1"/>
</dbReference>
<dbReference type="GO" id="GO:0016787">
    <property type="term" value="F:hydrolase activity"/>
    <property type="evidence" value="ECO:0007669"/>
    <property type="project" value="UniProtKB-KW"/>
</dbReference>
<protein>
    <recommendedName>
        <fullName evidence="16">DNA helicase RecQ</fullName>
        <ecNumber evidence="16">5.6.2.4</ecNumber>
    </recommendedName>
</protein>
<comment type="cofactor">
    <cofactor evidence="1">
        <name>Mg(2+)</name>
        <dbReference type="ChEBI" id="CHEBI:18420"/>
    </cofactor>
</comment>
<evidence type="ECO:0000256" key="10">
    <source>
        <dbReference type="ARBA" id="ARBA00022840"/>
    </source>
</evidence>
<dbReference type="InterPro" id="IPR029491">
    <property type="entry name" value="Helicase_HTH"/>
</dbReference>
<dbReference type="EC" id="5.6.2.4" evidence="16"/>
<dbReference type="CDD" id="cd17920">
    <property type="entry name" value="DEXHc_RecQ"/>
    <property type="match status" value="1"/>
</dbReference>
<dbReference type="PANTHER" id="PTHR13710">
    <property type="entry name" value="DNA HELICASE RECQ FAMILY MEMBER"/>
    <property type="match status" value="1"/>
</dbReference>
<dbReference type="GO" id="GO:0005737">
    <property type="term" value="C:cytoplasm"/>
    <property type="evidence" value="ECO:0007669"/>
    <property type="project" value="TreeGrafter"/>
</dbReference>
<keyword evidence="8 20" id="KW-0347">Helicase</keyword>
<evidence type="ECO:0000256" key="1">
    <source>
        <dbReference type="ARBA" id="ARBA00001946"/>
    </source>
</evidence>
<dbReference type="InterPro" id="IPR032284">
    <property type="entry name" value="RecQ_Zn-bd"/>
</dbReference>
<dbReference type="SMART" id="SM00341">
    <property type="entry name" value="HRDC"/>
    <property type="match status" value="1"/>
</dbReference>
<dbReference type="GO" id="GO:0006310">
    <property type="term" value="P:DNA recombination"/>
    <property type="evidence" value="ECO:0007669"/>
    <property type="project" value="UniProtKB-UniRule"/>
</dbReference>
<evidence type="ECO:0000259" key="18">
    <source>
        <dbReference type="PROSITE" id="PS51192"/>
    </source>
</evidence>
<dbReference type="GO" id="GO:0009432">
    <property type="term" value="P:SOS response"/>
    <property type="evidence" value="ECO:0007669"/>
    <property type="project" value="UniProtKB-UniRule"/>
</dbReference>
<dbReference type="Pfam" id="PF00270">
    <property type="entry name" value="DEAD"/>
    <property type="match status" value="1"/>
</dbReference>
<dbReference type="InterPro" id="IPR006293">
    <property type="entry name" value="DNA_helicase_ATP-dep_RecQ_bac"/>
</dbReference>
<comment type="cofactor">
    <cofactor evidence="2">
        <name>Zn(2+)</name>
        <dbReference type="ChEBI" id="CHEBI:29105"/>
    </cofactor>
</comment>
<dbReference type="PROSITE" id="PS51192">
    <property type="entry name" value="HELICASE_ATP_BIND_1"/>
    <property type="match status" value="1"/>
</dbReference>
<dbReference type="SMART" id="SM00490">
    <property type="entry name" value="HELICc"/>
    <property type="match status" value="1"/>
</dbReference>
<evidence type="ECO:0000259" key="17">
    <source>
        <dbReference type="PROSITE" id="PS50967"/>
    </source>
</evidence>
<dbReference type="GO" id="GO:0006260">
    <property type="term" value="P:DNA replication"/>
    <property type="evidence" value="ECO:0007669"/>
    <property type="project" value="InterPro"/>
</dbReference>
<keyword evidence="13" id="KW-0234">DNA repair</keyword>
<dbReference type="FunFam" id="3.40.50.300:FF:000156">
    <property type="entry name" value="ATP-dependent DNA helicase recQ"/>
    <property type="match status" value="1"/>
</dbReference>
<evidence type="ECO:0000313" key="21">
    <source>
        <dbReference type="Proteomes" id="UP000177067"/>
    </source>
</evidence>
<sequence>MLTTLKTHFGYDKFLPLQEDIINTVLTGSDAFVLMQTGGGKSLCYQLPAIKLKGLTLVISPLVALMKDQVDSLQVNGVASAYLNSTLSYAEQDRVQMKASRGEIKILYIAPERLATQSFQDFLRYLNISLIAIDEAHCISEWGHDFRPDYRNLRSLREQFPRIPLIALTATATEQVRADIVEQLDLKNAKHFVSSFNRSNLNYRIEPKQRTFDRICNLLDSHKGESVIIYCFSRKNTEKLAKDLQLEGFNALPYHAGLDVEVRRQTQEKFKRDQVSIIVATIAFGMGIDKPDVRLVVHADLPKSLEGYYQETGRAGRDGLPSECILFYSYGDKFKQDFFIDQIVDEKERLQAREKLSQMVNFGELITCRRKHLLEYFGEKWEGDKCDACDNCINPKEEFDATEITQKILSAVIRTGETYGVSYIVDVLSGSNTKQIEERGHNNLSVFGIVKDFKKDELKLIVRALVAKGLLEKKGEQYPTLCLSGVGGRFLNNNESIMLPKIFRTIEVAKSKGIGELDYEVGMFEELRALRKRIAEQAGVPPFMIFGDKALQEMSYYLPQNLDDFANISGVGEQKLGKFGKIFLSVIQNFCKTNNLQGKSIPVRRSSTKERSVKRSGGTYDETKRLLESGLSVAQVAKERDLAESTILSHIEELVMSGQRLNIEHLRPEDISLKKISRAFYKSGGTALSPVKEILGSEFSYEELRCARLFL</sequence>
<dbReference type="GO" id="GO:0009378">
    <property type="term" value="F:four-way junction helicase activity"/>
    <property type="evidence" value="ECO:0007669"/>
    <property type="project" value="TreeGrafter"/>
</dbReference>
<dbReference type="GO" id="GO:0043590">
    <property type="term" value="C:bacterial nucleoid"/>
    <property type="evidence" value="ECO:0007669"/>
    <property type="project" value="TreeGrafter"/>
</dbReference>
<organism evidence="20 21">
    <name type="scientific">Candidatus Magasanikbacteria bacterium RIFCSPHIGHO2_01_FULL_33_34</name>
    <dbReference type="NCBI Taxonomy" id="1798671"/>
    <lineage>
        <taxon>Bacteria</taxon>
        <taxon>Candidatus Magasanikiibacteriota</taxon>
    </lineage>
</organism>
<dbReference type="SMART" id="SM00956">
    <property type="entry name" value="RQC"/>
    <property type="match status" value="1"/>
</dbReference>
<accession>A0A1F6LIY0</accession>
<dbReference type="AlphaFoldDB" id="A0A1F6LIY0"/>
<dbReference type="Gene3D" id="3.40.50.300">
    <property type="entry name" value="P-loop containing nucleotide triphosphate hydrolases"/>
    <property type="match status" value="2"/>
</dbReference>
<keyword evidence="10" id="KW-0067">ATP-binding</keyword>
<dbReference type="NCBIfam" id="TIGR00614">
    <property type="entry name" value="recQ_fam"/>
    <property type="match status" value="1"/>
</dbReference>
<comment type="caution">
    <text evidence="20">The sequence shown here is derived from an EMBL/GenBank/DDBJ whole genome shotgun (WGS) entry which is preliminary data.</text>
</comment>
<dbReference type="CDD" id="cd18794">
    <property type="entry name" value="SF2_C_RecQ"/>
    <property type="match status" value="1"/>
</dbReference>
<dbReference type="Gene3D" id="1.10.10.1390">
    <property type="entry name" value="ATP-dependent DNA helicase RecQ"/>
    <property type="match status" value="1"/>
</dbReference>
<dbReference type="SUPFAM" id="SSF52540">
    <property type="entry name" value="P-loop containing nucleoside triphosphate hydrolases"/>
    <property type="match status" value="2"/>
</dbReference>
<dbReference type="GO" id="GO:0006281">
    <property type="term" value="P:DNA repair"/>
    <property type="evidence" value="ECO:0007669"/>
    <property type="project" value="UniProtKB-KW"/>
</dbReference>
<dbReference type="Pfam" id="PF00271">
    <property type="entry name" value="Helicase_C"/>
    <property type="match status" value="1"/>
</dbReference>
<dbReference type="InterPro" id="IPR027417">
    <property type="entry name" value="P-loop_NTPase"/>
</dbReference>
<evidence type="ECO:0000256" key="6">
    <source>
        <dbReference type="ARBA" id="ARBA00022763"/>
    </source>
</evidence>
<dbReference type="GO" id="GO:0003677">
    <property type="term" value="F:DNA binding"/>
    <property type="evidence" value="ECO:0007669"/>
    <property type="project" value="UniProtKB-KW"/>
</dbReference>
<evidence type="ECO:0000256" key="3">
    <source>
        <dbReference type="ARBA" id="ARBA00005446"/>
    </source>
</evidence>
<dbReference type="Gene3D" id="1.10.10.10">
    <property type="entry name" value="Winged helix-like DNA-binding domain superfamily/Winged helix DNA-binding domain"/>
    <property type="match status" value="1"/>
</dbReference>
<dbReference type="NCBIfam" id="TIGR01389">
    <property type="entry name" value="recQ"/>
    <property type="match status" value="1"/>
</dbReference>
<dbReference type="Pfam" id="PF16124">
    <property type="entry name" value="RecQ_Zn_bind"/>
    <property type="match status" value="1"/>
</dbReference>
<dbReference type="InterPro" id="IPR002121">
    <property type="entry name" value="HRDC_dom"/>
</dbReference>
<dbReference type="InterPro" id="IPR018982">
    <property type="entry name" value="RQC_domain"/>
</dbReference>
<keyword evidence="14" id="KW-0413">Isomerase</keyword>
<dbReference type="Proteomes" id="UP000177067">
    <property type="component" value="Unassembled WGS sequence"/>
</dbReference>
<evidence type="ECO:0000256" key="7">
    <source>
        <dbReference type="ARBA" id="ARBA00022801"/>
    </source>
</evidence>
<evidence type="ECO:0000256" key="14">
    <source>
        <dbReference type="ARBA" id="ARBA00023235"/>
    </source>
</evidence>
<dbReference type="InterPro" id="IPR001650">
    <property type="entry name" value="Helicase_C-like"/>
</dbReference>
<dbReference type="PROSITE" id="PS51194">
    <property type="entry name" value="HELICASE_CTER"/>
    <property type="match status" value="1"/>
</dbReference>
<name>A0A1F6LIY0_9BACT</name>
<evidence type="ECO:0000256" key="8">
    <source>
        <dbReference type="ARBA" id="ARBA00022806"/>
    </source>
</evidence>
<feature type="domain" description="Helicase ATP-binding" evidence="18">
    <location>
        <begin position="22"/>
        <end position="190"/>
    </location>
</feature>
<dbReference type="FunFam" id="3.40.50.300:FF:000296">
    <property type="entry name" value="ATP-dependent DNA helicase RecQ"/>
    <property type="match status" value="1"/>
</dbReference>
<evidence type="ECO:0000259" key="19">
    <source>
        <dbReference type="PROSITE" id="PS51194"/>
    </source>
</evidence>
<dbReference type="EMBL" id="MFPS01000007">
    <property type="protein sequence ID" value="OGH59341.1"/>
    <property type="molecule type" value="Genomic_DNA"/>
</dbReference>